<feature type="domain" description="BZIP" evidence="6">
    <location>
        <begin position="94"/>
        <end position="157"/>
    </location>
</feature>
<dbReference type="PANTHER" id="PTHR23351:SF24">
    <property type="entry name" value="ACTIVATING TRANSCRIPTION FACTOR 3-RELATED"/>
    <property type="match status" value="1"/>
</dbReference>
<keyword evidence="3" id="KW-0804">Transcription</keyword>
<evidence type="ECO:0000256" key="4">
    <source>
        <dbReference type="SAM" id="Coils"/>
    </source>
</evidence>
<dbReference type="Pfam" id="PF07716">
    <property type="entry name" value="bZIP_2"/>
    <property type="match status" value="1"/>
</dbReference>
<reference evidence="7" key="1">
    <citation type="journal article" date="2023" name="Mol. Biol. Evol.">
        <title>Third-Generation Sequencing Reveals the Adaptive Role of the Epigenome in Three Deep-Sea Polychaetes.</title>
        <authorList>
            <person name="Perez M."/>
            <person name="Aroh O."/>
            <person name="Sun Y."/>
            <person name="Lan Y."/>
            <person name="Juniper S.K."/>
            <person name="Young C.R."/>
            <person name="Angers B."/>
            <person name="Qian P.Y."/>
        </authorList>
    </citation>
    <scope>NUCLEOTIDE SEQUENCE</scope>
    <source>
        <strain evidence="7">R07B-5</strain>
    </source>
</reference>
<sequence length="180" mass="20552">MTRSDNRTIDHRSIAETGDIATSRYDRPMASGSGRMDAKLAYAAVRALQDGNLTPIIKEELRLTIQSKRLKKGQDELSVTFREPSEERLTEDEAERRRRRRENNKLAAQKCRAKRRDRAEALEREVDILESQNNELRDQILALERERNRLHEVFSDHVVCGGSCASSTAPDSPEVMDLTS</sequence>
<dbReference type="InterPro" id="IPR000837">
    <property type="entry name" value="AP-1"/>
</dbReference>
<feature type="region of interest" description="Disordered" evidence="5">
    <location>
        <begin position="1"/>
        <end position="33"/>
    </location>
</feature>
<keyword evidence="2" id="KW-0238">DNA-binding</keyword>
<dbReference type="CDD" id="cd14699">
    <property type="entry name" value="bZIP_Fos_like"/>
    <property type="match status" value="1"/>
</dbReference>
<evidence type="ECO:0000259" key="6">
    <source>
        <dbReference type="PROSITE" id="PS50217"/>
    </source>
</evidence>
<evidence type="ECO:0000313" key="7">
    <source>
        <dbReference type="EMBL" id="KAK2182737.1"/>
    </source>
</evidence>
<dbReference type="GO" id="GO:0000981">
    <property type="term" value="F:DNA-binding transcription factor activity, RNA polymerase II-specific"/>
    <property type="evidence" value="ECO:0007669"/>
    <property type="project" value="TreeGrafter"/>
</dbReference>
<accession>A0AAD9NU02</accession>
<dbReference type="SUPFAM" id="SSF57959">
    <property type="entry name" value="Leucine zipper domain"/>
    <property type="match status" value="1"/>
</dbReference>
<keyword evidence="8" id="KW-1185">Reference proteome</keyword>
<evidence type="ECO:0000313" key="8">
    <source>
        <dbReference type="Proteomes" id="UP001209878"/>
    </source>
</evidence>
<keyword evidence="1" id="KW-0805">Transcription regulation</keyword>
<dbReference type="Proteomes" id="UP001209878">
    <property type="component" value="Unassembled WGS sequence"/>
</dbReference>
<dbReference type="Gene3D" id="1.20.5.170">
    <property type="match status" value="1"/>
</dbReference>
<dbReference type="PANTHER" id="PTHR23351">
    <property type="entry name" value="FOS TRANSCRIPTION FACTOR-RELATED"/>
    <property type="match status" value="1"/>
</dbReference>
<name>A0AAD9NU02_RIDPI</name>
<feature type="coiled-coil region" evidence="4">
    <location>
        <begin position="112"/>
        <end position="153"/>
    </location>
</feature>
<proteinExistence type="predicted"/>
<dbReference type="PROSITE" id="PS50217">
    <property type="entry name" value="BZIP"/>
    <property type="match status" value="1"/>
</dbReference>
<organism evidence="7 8">
    <name type="scientific">Ridgeia piscesae</name>
    <name type="common">Tubeworm</name>
    <dbReference type="NCBI Taxonomy" id="27915"/>
    <lineage>
        <taxon>Eukaryota</taxon>
        <taxon>Metazoa</taxon>
        <taxon>Spiralia</taxon>
        <taxon>Lophotrochozoa</taxon>
        <taxon>Annelida</taxon>
        <taxon>Polychaeta</taxon>
        <taxon>Sedentaria</taxon>
        <taxon>Canalipalpata</taxon>
        <taxon>Sabellida</taxon>
        <taxon>Siboglinidae</taxon>
        <taxon>Ridgeia</taxon>
    </lineage>
</organism>
<dbReference type="EMBL" id="JAODUO010000338">
    <property type="protein sequence ID" value="KAK2182737.1"/>
    <property type="molecule type" value="Genomic_DNA"/>
</dbReference>
<dbReference type="InterPro" id="IPR046347">
    <property type="entry name" value="bZIP_sf"/>
</dbReference>
<protein>
    <recommendedName>
        <fullName evidence="6">BZIP domain-containing protein</fullName>
    </recommendedName>
</protein>
<dbReference type="GO" id="GO:0000978">
    <property type="term" value="F:RNA polymerase II cis-regulatory region sequence-specific DNA binding"/>
    <property type="evidence" value="ECO:0007669"/>
    <property type="project" value="TreeGrafter"/>
</dbReference>
<keyword evidence="4" id="KW-0175">Coiled coil</keyword>
<feature type="region of interest" description="Disordered" evidence="5">
    <location>
        <begin position="81"/>
        <end position="105"/>
    </location>
</feature>
<evidence type="ECO:0000256" key="5">
    <source>
        <dbReference type="SAM" id="MobiDB-lite"/>
    </source>
</evidence>
<evidence type="ECO:0000256" key="2">
    <source>
        <dbReference type="ARBA" id="ARBA00023125"/>
    </source>
</evidence>
<gene>
    <name evidence="7" type="ORF">NP493_339g01013</name>
</gene>
<dbReference type="PRINTS" id="PR00042">
    <property type="entry name" value="LEUZIPPRFOS"/>
</dbReference>
<dbReference type="AlphaFoldDB" id="A0AAD9NU02"/>
<evidence type="ECO:0000256" key="3">
    <source>
        <dbReference type="ARBA" id="ARBA00023163"/>
    </source>
</evidence>
<comment type="caution">
    <text evidence="7">The sequence shown here is derived from an EMBL/GenBank/DDBJ whole genome shotgun (WGS) entry which is preliminary data.</text>
</comment>
<dbReference type="InterPro" id="IPR004827">
    <property type="entry name" value="bZIP"/>
</dbReference>
<dbReference type="GO" id="GO:0005634">
    <property type="term" value="C:nucleus"/>
    <property type="evidence" value="ECO:0007669"/>
    <property type="project" value="TreeGrafter"/>
</dbReference>
<feature type="compositionally biased region" description="Basic and acidic residues" evidence="5">
    <location>
        <begin position="1"/>
        <end position="14"/>
    </location>
</feature>
<dbReference type="SMART" id="SM00338">
    <property type="entry name" value="BRLZ"/>
    <property type="match status" value="1"/>
</dbReference>
<evidence type="ECO:0000256" key="1">
    <source>
        <dbReference type="ARBA" id="ARBA00023015"/>
    </source>
</evidence>